<dbReference type="InterPro" id="IPR001130">
    <property type="entry name" value="TatD-like"/>
</dbReference>
<dbReference type="PANTHER" id="PTHR42658:SF1">
    <property type="entry name" value="HYDROLASE TATD"/>
    <property type="match status" value="1"/>
</dbReference>
<protein>
    <submittedName>
        <fullName evidence="2">TatD family hydrolase</fullName>
    </submittedName>
</protein>
<reference evidence="2" key="1">
    <citation type="submission" date="2021-01" db="EMBL/GenBank/DDBJ databases">
        <title>Modified the classification status of verrucomicrobia.</title>
        <authorList>
            <person name="Feng X."/>
        </authorList>
    </citation>
    <scope>NUCLEOTIDE SEQUENCE</scope>
    <source>
        <strain evidence="2">KCTC 22041</strain>
    </source>
</reference>
<name>A0A934S9C5_9BACT</name>
<dbReference type="GO" id="GO:0046872">
    <property type="term" value="F:metal ion binding"/>
    <property type="evidence" value="ECO:0007669"/>
    <property type="project" value="UniProtKB-KW"/>
</dbReference>
<dbReference type="Gene3D" id="3.20.20.140">
    <property type="entry name" value="Metal-dependent hydrolases"/>
    <property type="match status" value="1"/>
</dbReference>
<dbReference type="PIRSF" id="PIRSF005295">
    <property type="entry name" value="UCP005295_TatD"/>
    <property type="match status" value="1"/>
</dbReference>
<keyword evidence="1 2" id="KW-0378">Hydrolase</keyword>
<dbReference type="SUPFAM" id="SSF51556">
    <property type="entry name" value="Metallo-dependent hydrolases"/>
    <property type="match status" value="1"/>
</dbReference>
<organism evidence="2 3">
    <name type="scientific">Luteolibacter pohnpeiensis</name>
    <dbReference type="NCBI Taxonomy" id="454153"/>
    <lineage>
        <taxon>Bacteria</taxon>
        <taxon>Pseudomonadati</taxon>
        <taxon>Verrucomicrobiota</taxon>
        <taxon>Verrucomicrobiia</taxon>
        <taxon>Verrucomicrobiales</taxon>
        <taxon>Verrucomicrobiaceae</taxon>
        <taxon>Luteolibacter</taxon>
    </lineage>
</organism>
<keyword evidence="1" id="KW-0479">Metal-binding</keyword>
<dbReference type="PANTHER" id="PTHR42658">
    <property type="entry name" value="HYDROLASE TATD"/>
    <property type="match status" value="1"/>
</dbReference>
<sequence length="275" mass="31611">MQIIQPHYHAIARTAQDYERMAMSGVVAVAEPAFWAGFDRRYPETFIDYFRQISDFEPTRAAHYGIRHFSWVAVNPKEAENRELTTEVLKVMPEFFSRPTVLGIGETGLHHSTRNECDALQAHVELAMKHHQLVLIHTPHLGDKMQGTKRTLEILAGLDVAPSKIWIDHVEEQTIRLCLDAGYWVGMTLYPITKCSPKRVVDSLERYGTERILVNSSADWGPSDPFTLQECIMEFRRRGHSLQEAIEVFHNNPCRFLGQNPKFDIQPLQVSELRT</sequence>
<evidence type="ECO:0000256" key="1">
    <source>
        <dbReference type="PIRNR" id="PIRNR005295"/>
    </source>
</evidence>
<comment type="caution">
    <text evidence="2">The sequence shown here is derived from an EMBL/GenBank/DDBJ whole genome shotgun (WGS) entry which is preliminary data.</text>
</comment>
<dbReference type="GO" id="GO:0016788">
    <property type="term" value="F:hydrolase activity, acting on ester bonds"/>
    <property type="evidence" value="ECO:0007669"/>
    <property type="project" value="UniProtKB-UniRule"/>
</dbReference>
<gene>
    <name evidence="2" type="ORF">JIN85_15155</name>
</gene>
<dbReference type="AlphaFoldDB" id="A0A934S9C5"/>
<dbReference type="InterPro" id="IPR032466">
    <property type="entry name" value="Metal_Hydrolase"/>
</dbReference>
<dbReference type="Pfam" id="PF01026">
    <property type="entry name" value="TatD_DNase"/>
    <property type="match status" value="1"/>
</dbReference>
<comment type="similarity">
    <text evidence="1">Belongs to the metallo-dependent hydrolases superfamily.</text>
</comment>
<accession>A0A934S9C5</accession>
<dbReference type="InterPro" id="IPR012022">
    <property type="entry name" value="UCP005295"/>
</dbReference>
<dbReference type="Proteomes" id="UP000603141">
    <property type="component" value="Unassembled WGS sequence"/>
</dbReference>
<dbReference type="RefSeq" id="WP_200272223.1">
    <property type="nucleotide sequence ID" value="NZ_JAENIJ010000027.1"/>
</dbReference>
<evidence type="ECO:0000313" key="2">
    <source>
        <dbReference type="EMBL" id="MBK1883755.1"/>
    </source>
</evidence>
<dbReference type="EMBL" id="JAENIJ010000027">
    <property type="protein sequence ID" value="MBK1883755.1"/>
    <property type="molecule type" value="Genomic_DNA"/>
</dbReference>
<proteinExistence type="inferred from homology"/>
<evidence type="ECO:0000313" key="3">
    <source>
        <dbReference type="Proteomes" id="UP000603141"/>
    </source>
</evidence>
<keyword evidence="3" id="KW-1185">Reference proteome</keyword>